<evidence type="ECO:0000313" key="12">
    <source>
        <dbReference type="Proteomes" id="UP001597045"/>
    </source>
</evidence>
<dbReference type="PANTHER" id="PTHR42682:SF3">
    <property type="entry name" value="FORMATE HYDROGENLYASE SUBUNIT 3-RELATED"/>
    <property type="match status" value="1"/>
</dbReference>
<evidence type="ECO:0000256" key="7">
    <source>
        <dbReference type="RuleBase" id="RU000320"/>
    </source>
</evidence>
<dbReference type="Pfam" id="PF11760">
    <property type="entry name" value="CbiG_N"/>
    <property type="match status" value="1"/>
</dbReference>
<keyword evidence="6 8" id="KW-0472">Membrane</keyword>
<dbReference type="PANTHER" id="PTHR42682">
    <property type="entry name" value="HYDROGENASE-4 COMPONENT F"/>
    <property type="match status" value="1"/>
</dbReference>
<sequence>MLVDGPVVPALRRMWPSMGAAVFFMGAGAAVRLVSPLLDNRYLDPGVVCVQDGFAIALTANGNVLAAAIAELVEGCVAVPTSDYVGTSPLDDLVEALETSVDGDLAAAGAATLVGDPIRLLNPLGLPLPHLPSNLQPDNYGTEWTILIDDRQPQVRPRGKLLWLIPRTLVVGVLAGLVFVVTLAGFASKAGVVPLHAWLPRAHPEAPSHVSALMSAAMVNLGVYGICAWPPNL</sequence>
<dbReference type="InterPro" id="IPR001750">
    <property type="entry name" value="ND/Mrp_TM"/>
</dbReference>
<keyword evidence="3 7" id="KW-0812">Transmembrane</keyword>
<evidence type="ECO:0000256" key="1">
    <source>
        <dbReference type="ARBA" id="ARBA00004651"/>
    </source>
</evidence>
<feature type="domain" description="Cobalamin synthesis G N-terminal" evidence="10">
    <location>
        <begin position="11"/>
        <end position="81"/>
    </location>
</feature>
<accession>A0ABW3MMW8</accession>
<name>A0ABW3MMW8_9PSEU</name>
<feature type="transmembrane region" description="Helical" evidence="8">
    <location>
        <begin position="206"/>
        <end position="229"/>
    </location>
</feature>
<dbReference type="InterPro" id="IPR052175">
    <property type="entry name" value="ComplexI-like_HydComp"/>
</dbReference>
<reference evidence="12" key="1">
    <citation type="journal article" date="2019" name="Int. J. Syst. Evol. Microbiol.">
        <title>The Global Catalogue of Microorganisms (GCM) 10K type strain sequencing project: providing services to taxonomists for standard genome sequencing and annotation.</title>
        <authorList>
            <consortium name="The Broad Institute Genomics Platform"/>
            <consortium name="The Broad Institute Genome Sequencing Center for Infectious Disease"/>
            <person name="Wu L."/>
            <person name="Ma J."/>
        </authorList>
    </citation>
    <scope>NUCLEOTIDE SEQUENCE [LARGE SCALE GENOMIC DNA]</scope>
    <source>
        <strain evidence="12">JCM 31486</strain>
    </source>
</reference>
<feature type="non-terminal residue" evidence="11">
    <location>
        <position position="233"/>
    </location>
</feature>
<protein>
    <submittedName>
        <fullName evidence="11">Proton-conducting transporter membrane subunit</fullName>
    </submittedName>
</protein>
<comment type="caution">
    <text evidence="11">The sequence shown here is derived from an EMBL/GenBank/DDBJ whole genome shotgun (WGS) entry which is preliminary data.</text>
</comment>
<keyword evidence="5" id="KW-0560">Oxidoreductase</keyword>
<dbReference type="SUPFAM" id="SSF159672">
    <property type="entry name" value="CbiG N-terminal domain-like"/>
    <property type="match status" value="1"/>
</dbReference>
<feature type="domain" description="NADH:quinone oxidoreductase/Mrp antiporter transmembrane" evidence="9">
    <location>
        <begin position="177"/>
        <end position="228"/>
    </location>
</feature>
<comment type="subcellular location">
    <subcellularLocation>
        <location evidence="1">Cell membrane</location>
        <topology evidence="1">Multi-pass membrane protein</topology>
    </subcellularLocation>
    <subcellularLocation>
        <location evidence="7">Membrane</location>
        <topology evidence="7">Multi-pass membrane protein</topology>
    </subcellularLocation>
</comment>
<keyword evidence="2" id="KW-1003">Cell membrane</keyword>
<evidence type="ECO:0000256" key="6">
    <source>
        <dbReference type="ARBA" id="ARBA00023136"/>
    </source>
</evidence>
<dbReference type="Proteomes" id="UP001597045">
    <property type="component" value="Unassembled WGS sequence"/>
</dbReference>
<evidence type="ECO:0000259" key="10">
    <source>
        <dbReference type="Pfam" id="PF11760"/>
    </source>
</evidence>
<evidence type="ECO:0000256" key="4">
    <source>
        <dbReference type="ARBA" id="ARBA00022989"/>
    </source>
</evidence>
<dbReference type="Pfam" id="PF00361">
    <property type="entry name" value="Proton_antipo_M"/>
    <property type="match status" value="1"/>
</dbReference>
<dbReference type="InterPro" id="IPR038029">
    <property type="entry name" value="GbiG_N_sf"/>
</dbReference>
<feature type="transmembrane region" description="Helical" evidence="8">
    <location>
        <begin position="161"/>
        <end position="186"/>
    </location>
</feature>
<proteinExistence type="predicted"/>
<dbReference type="EMBL" id="JBHTIS010003201">
    <property type="protein sequence ID" value="MFD1050924.1"/>
    <property type="molecule type" value="Genomic_DNA"/>
</dbReference>
<organism evidence="11 12">
    <name type="scientific">Kibdelosporangium lantanae</name>
    <dbReference type="NCBI Taxonomy" id="1497396"/>
    <lineage>
        <taxon>Bacteria</taxon>
        <taxon>Bacillati</taxon>
        <taxon>Actinomycetota</taxon>
        <taxon>Actinomycetes</taxon>
        <taxon>Pseudonocardiales</taxon>
        <taxon>Pseudonocardiaceae</taxon>
        <taxon>Kibdelosporangium</taxon>
    </lineage>
</organism>
<keyword evidence="12" id="KW-1185">Reference proteome</keyword>
<gene>
    <name evidence="11" type="ORF">ACFQ1S_38065</name>
</gene>
<evidence type="ECO:0000313" key="11">
    <source>
        <dbReference type="EMBL" id="MFD1050924.1"/>
    </source>
</evidence>
<feature type="transmembrane region" description="Helical" evidence="8">
    <location>
        <begin position="14"/>
        <end position="34"/>
    </location>
</feature>
<keyword evidence="4 8" id="KW-1133">Transmembrane helix</keyword>
<evidence type="ECO:0000259" key="9">
    <source>
        <dbReference type="Pfam" id="PF00361"/>
    </source>
</evidence>
<evidence type="ECO:0000256" key="2">
    <source>
        <dbReference type="ARBA" id="ARBA00022475"/>
    </source>
</evidence>
<evidence type="ECO:0000256" key="8">
    <source>
        <dbReference type="SAM" id="Phobius"/>
    </source>
</evidence>
<dbReference type="InterPro" id="IPR021744">
    <property type="entry name" value="CbiG_N"/>
</dbReference>
<dbReference type="Gene3D" id="3.40.50.11220">
    <property type="match status" value="1"/>
</dbReference>
<evidence type="ECO:0000256" key="3">
    <source>
        <dbReference type="ARBA" id="ARBA00022692"/>
    </source>
</evidence>
<evidence type="ECO:0000256" key="5">
    <source>
        <dbReference type="ARBA" id="ARBA00023002"/>
    </source>
</evidence>